<feature type="region of interest" description="Disordered" evidence="1">
    <location>
        <begin position="1"/>
        <end position="38"/>
    </location>
</feature>
<evidence type="ECO:0000313" key="2">
    <source>
        <dbReference type="EMBL" id="SEK53745.1"/>
    </source>
</evidence>
<proteinExistence type="predicted"/>
<dbReference type="InterPro" id="IPR032871">
    <property type="entry name" value="AHH_dom_containing"/>
</dbReference>
<reference evidence="3" key="1">
    <citation type="submission" date="2016-10" db="EMBL/GenBank/DDBJ databases">
        <authorList>
            <person name="Varghese N."/>
            <person name="Submissions S."/>
        </authorList>
    </citation>
    <scope>NUCLEOTIDE SEQUENCE [LARGE SCALE GENOMIC DNA]</scope>
    <source>
        <strain evidence="3">DSM 17044</strain>
    </source>
</reference>
<dbReference type="Proteomes" id="UP000182719">
    <property type="component" value="Unassembled WGS sequence"/>
</dbReference>
<dbReference type="RefSeq" id="WP_075005000.1">
    <property type="nucleotide sequence ID" value="NZ_FOAP01000001.1"/>
</dbReference>
<gene>
    <name evidence="2" type="ORF">SAMN05444354_101819</name>
</gene>
<dbReference type="EMBL" id="FOAP01000001">
    <property type="protein sequence ID" value="SEK53745.1"/>
    <property type="molecule type" value="Genomic_DNA"/>
</dbReference>
<dbReference type="AlphaFoldDB" id="A0A1H7HZT1"/>
<evidence type="ECO:0000256" key="1">
    <source>
        <dbReference type="SAM" id="MobiDB-lite"/>
    </source>
</evidence>
<accession>A0A1H7HZT1</accession>
<organism evidence="2 3">
    <name type="scientific">Stigmatella aurantiaca</name>
    <dbReference type="NCBI Taxonomy" id="41"/>
    <lineage>
        <taxon>Bacteria</taxon>
        <taxon>Pseudomonadati</taxon>
        <taxon>Myxococcota</taxon>
        <taxon>Myxococcia</taxon>
        <taxon>Myxococcales</taxon>
        <taxon>Cystobacterineae</taxon>
        <taxon>Archangiaceae</taxon>
        <taxon>Stigmatella</taxon>
    </lineage>
</organism>
<evidence type="ECO:0000313" key="3">
    <source>
        <dbReference type="Proteomes" id="UP000182719"/>
    </source>
</evidence>
<dbReference type="Pfam" id="PF14412">
    <property type="entry name" value="AHH"/>
    <property type="match status" value="1"/>
</dbReference>
<dbReference type="OrthoDB" id="5380973at2"/>
<feature type="region of interest" description="Disordered" evidence="1">
    <location>
        <begin position="51"/>
        <end position="73"/>
    </location>
</feature>
<sequence length="338" mass="38439">MSKPKKSDNFTKQPLGSGASDIFNPDLSAKPTFFPELDDKDYPAELLEELKKDKQQQDKEAEDACPPEPKRPIRLRGFHKYRTAAYIHDQGKLGKNGRDYYTKRPDYGKETLDAALASGLISQRTYDILSDDKKWKDAMAFPREGSPSKYSKYSKRFLLSNINRHKADEDNFYLTGSWYPYQWTAHHLIPHEALSGKNLSSDEYDLLVESGYDVNNGHNGIIAPACSWAVPMHQIIQHKGSHDMYTEFVERLIASVKGSLKTLADQTQQQTPPKDHKTVLADVLDELTKKEQVLWNRLLKISATVVPEVMRGSQAARTFVVSFKRNKGKSLYPFGVLI</sequence>
<name>A0A1H7HZT1_STIAU</name>
<protein>
    <submittedName>
        <fullName evidence="2">A nuclease family of the HNH/ENDO VII superfamily with conserved AHH</fullName>
    </submittedName>
</protein>
<keyword evidence="3" id="KW-1185">Reference proteome</keyword>